<accession>A0A6P1BMB8</accession>
<protein>
    <submittedName>
        <fullName evidence="4">TetR/AcrR family transcriptional regulator</fullName>
    </submittedName>
</protein>
<proteinExistence type="predicted"/>
<feature type="DNA-binding region" description="H-T-H motif" evidence="2">
    <location>
        <begin position="29"/>
        <end position="48"/>
    </location>
</feature>
<dbReference type="PROSITE" id="PS50977">
    <property type="entry name" value="HTH_TETR_2"/>
    <property type="match status" value="1"/>
</dbReference>
<evidence type="ECO:0000313" key="5">
    <source>
        <dbReference type="Proteomes" id="UP000468531"/>
    </source>
</evidence>
<dbReference type="SUPFAM" id="SSF46689">
    <property type="entry name" value="Homeodomain-like"/>
    <property type="match status" value="1"/>
</dbReference>
<evidence type="ECO:0000256" key="2">
    <source>
        <dbReference type="PROSITE-ProRule" id="PRU00335"/>
    </source>
</evidence>
<dbReference type="RefSeq" id="WP_163158780.1">
    <property type="nucleotide sequence ID" value="NZ_VKHP01000133.1"/>
</dbReference>
<dbReference type="InterPro" id="IPR050109">
    <property type="entry name" value="HTH-type_TetR-like_transc_reg"/>
</dbReference>
<dbReference type="InterPro" id="IPR001647">
    <property type="entry name" value="HTH_TetR"/>
</dbReference>
<dbReference type="GO" id="GO:0003700">
    <property type="term" value="F:DNA-binding transcription factor activity"/>
    <property type="evidence" value="ECO:0007669"/>
    <property type="project" value="TreeGrafter"/>
</dbReference>
<organism evidence="4 5">
    <name type="scientific">Bradyrhizobium uaiense</name>
    <dbReference type="NCBI Taxonomy" id="2594946"/>
    <lineage>
        <taxon>Bacteria</taxon>
        <taxon>Pseudomonadati</taxon>
        <taxon>Pseudomonadota</taxon>
        <taxon>Alphaproteobacteria</taxon>
        <taxon>Hyphomicrobiales</taxon>
        <taxon>Nitrobacteraceae</taxon>
        <taxon>Bradyrhizobium</taxon>
    </lineage>
</organism>
<dbReference type="Proteomes" id="UP000468531">
    <property type="component" value="Unassembled WGS sequence"/>
</dbReference>
<feature type="domain" description="HTH tetR-type" evidence="3">
    <location>
        <begin position="6"/>
        <end position="66"/>
    </location>
</feature>
<dbReference type="Pfam" id="PF00440">
    <property type="entry name" value="TetR_N"/>
    <property type="match status" value="1"/>
</dbReference>
<dbReference type="SUPFAM" id="SSF48498">
    <property type="entry name" value="Tetracyclin repressor-like, C-terminal domain"/>
    <property type="match status" value="1"/>
</dbReference>
<keyword evidence="1 2" id="KW-0238">DNA-binding</keyword>
<sequence length="214" mass="23663">MPRPSEPTRERIVQAASALFYNEGIRRVSVDEVAAKAGLTKRTLYYHFKSKDDLVAAYLAARDQPNLALFRKWFAEADGGLPVKVEAIFRNLARSARHPKWKGCGFLRTSAELANLPGHPAIKIGAAHKKKFEDWLRATFAEQGIADPLELARQILLLLDGSFAVVLLHRDASYMETAGEAARTLIETALKKKGQKRGEGASCIRATSFGKMGR</sequence>
<evidence type="ECO:0000256" key="1">
    <source>
        <dbReference type="ARBA" id="ARBA00023125"/>
    </source>
</evidence>
<dbReference type="InterPro" id="IPR023772">
    <property type="entry name" value="DNA-bd_HTH_TetR-type_CS"/>
</dbReference>
<keyword evidence="5" id="KW-1185">Reference proteome</keyword>
<dbReference type="AlphaFoldDB" id="A0A6P1BMB8"/>
<evidence type="ECO:0000313" key="4">
    <source>
        <dbReference type="EMBL" id="NEU99508.1"/>
    </source>
</evidence>
<dbReference type="Gene3D" id="1.10.357.10">
    <property type="entry name" value="Tetracycline Repressor, domain 2"/>
    <property type="match status" value="1"/>
</dbReference>
<dbReference type="PANTHER" id="PTHR30055">
    <property type="entry name" value="HTH-TYPE TRANSCRIPTIONAL REGULATOR RUTR"/>
    <property type="match status" value="1"/>
</dbReference>
<dbReference type="InterPro" id="IPR036271">
    <property type="entry name" value="Tet_transcr_reg_TetR-rel_C_sf"/>
</dbReference>
<dbReference type="PRINTS" id="PR00455">
    <property type="entry name" value="HTHTETR"/>
</dbReference>
<dbReference type="InterPro" id="IPR009057">
    <property type="entry name" value="Homeodomain-like_sf"/>
</dbReference>
<comment type="caution">
    <text evidence="4">The sequence shown here is derived from an EMBL/GenBank/DDBJ whole genome shotgun (WGS) entry which is preliminary data.</text>
</comment>
<reference evidence="4 5" key="1">
    <citation type="journal article" date="2020" name="Arch. Microbiol.">
        <title>Bradyrhizobium uaiense sp. nov., a new highly efficient cowpea symbiont.</title>
        <authorList>
            <person name="Cabral Michel D."/>
            <person name="Azarias Guimaraes A."/>
            <person name="Martins da Costa E."/>
            <person name="Soares de Carvalho T."/>
            <person name="Balsanelli E."/>
            <person name="Willems A."/>
            <person name="Maltempi de Souza E."/>
            <person name="de Souza Moreira F.M."/>
        </authorList>
    </citation>
    <scope>NUCLEOTIDE SEQUENCE [LARGE SCALE GENOMIC DNA]</scope>
    <source>
        <strain evidence="4 5">UFLA 03-164</strain>
    </source>
</reference>
<gene>
    <name evidence="4" type="ORF">FNJ47_27685</name>
</gene>
<dbReference type="GO" id="GO:0000976">
    <property type="term" value="F:transcription cis-regulatory region binding"/>
    <property type="evidence" value="ECO:0007669"/>
    <property type="project" value="TreeGrafter"/>
</dbReference>
<dbReference type="EMBL" id="VKHP01000133">
    <property type="protein sequence ID" value="NEU99508.1"/>
    <property type="molecule type" value="Genomic_DNA"/>
</dbReference>
<dbReference type="PROSITE" id="PS01081">
    <property type="entry name" value="HTH_TETR_1"/>
    <property type="match status" value="1"/>
</dbReference>
<dbReference type="PANTHER" id="PTHR30055:SF200">
    <property type="entry name" value="HTH-TYPE TRANSCRIPTIONAL REPRESSOR BDCR"/>
    <property type="match status" value="1"/>
</dbReference>
<evidence type="ECO:0000259" key="3">
    <source>
        <dbReference type="PROSITE" id="PS50977"/>
    </source>
</evidence>
<name>A0A6P1BMB8_9BRAD</name>